<sequence>MAHPDTRAEPAAEDPLTTSSDSGARPRRSKKAEAQRSGRGRSPRLSYDDWVDGALTLLAREGVTAIKIPRLCSELGVTKGSFYWHFDDIDQLMEAMADRWCAVQSDAIHALGTLDSIPVEQRIAKMSALLIEQSTWMVEAAVREWARNDPKVAGAVQALEQKIFDIVKQTMLELGFDDAQARLRAGAMVYLGIGLIHGRGSLPTPSAEEAHAVIDLLITPNRSGRQPGSSK</sequence>
<keyword evidence="6" id="KW-1185">Reference proteome</keyword>
<feature type="compositionally biased region" description="Basic and acidic residues" evidence="3">
    <location>
        <begin position="1"/>
        <end position="10"/>
    </location>
</feature>
<dbReference type="GO" id="GO:0003700">
    <property type="term" value="F:DNA-binding transcription factor activity"/>
    <property type="evidence" value="ECO:0007669"/>
    <property type="project" value="TreeGrafter"/>
</dbReference>
<feature type="DNA-binding region" description="H-T-H motif" evidence="2">
    <location>
        <begin position="67"/>
        <end position="86"/>
    </location>
</feature>
<feature type="region of interest" description="Disordered" evidence="3">
    <location>
        <begin position="1"/>
        <end position="43"/>
    </location>
</feature>
<dbReference type="GO" id="GO:0000976">
    <property type="term" value="F:transcription cis-regulatory region binding"/>
    <property type="evidence" value="ECO:0007669"/>
    <property type="project" value="TreeGrafter"/>
</dbReference>
<evidence type="ECO:0000256" key="3">
    <source>
        <dbReference type="SAM" id="MobiDB-lite"/>
    </source>
</evidence>
<keyword evidence="1 2" id="KW-0238">DNA-binding</keyword>
<evidence type="ECO:0000256" key="2">
    <source>
        <dbReference type="PROSITE-ProRule" id="PRU00335"/>
    </source>
</evidence>
<evidence type="ECO:0000313" key="6">
    <source>
        <dbReference type="Proteomes" id="UP000432464"/>
    </source>
</evidence>
<dbReference type="Pfam" id="PF00440">
    <property type="entry name" value="TetR_N"/>
    <property type="match status" value="1"/>
</dbReference>
<reference evidence="5 6" key="1">
    <citation type="submission" date="2019-11" db="EMBL/GenBank/DDBJ databases">
        <title>Nocardia sp. nov. CT2-14 isolated from soil.</title>
        <authorList>
            <person name="Kanchanasin P."/>
            <person name="Tanasupawat S."/>
            <person name="Yuki M."/>
            <person name="Kudo T."/>
        </authorList>
    </citation>
    <scope>NUCLEOTIDE SEQUENCE [LARGE SCALE GENOMIC DNA]</scope>
    <source>
        <strain evidence="5 6">CT2-14</strain>
    </source>
</reference>
<dbReference type="PROSITE" id="PS50977">
    <property type="entry name" value="HTH_TETR_2"/>
    <property type="match status" value="1"/>
</dbReference>
<dbReference type="EMBL" id="WMBB01000022">
    <property type="protein sequence ID" value="MTE17349.1"/>
    <property type="molecule type" value="Genomic_DNA"/>
</dbReference>
<gene>
    <name evidence="5" type="ORF">GLP40_32010</name>
</gene>
<comment type="caution">
    <text evidence="5">The sequence shown here is derived from an EMBL/GenBank/DDBJ whole genome shotgun (WGS) entry which is preliminary data.</text>
</comment>
<dbReference type="PANTHER" id="PTHR30055:SF239">
    <property type="entry name" value="TRANSCRIPTIONAL REGULATORY PROTEIN"/>
    <property type="match status" value="1"/>
</dbReference>
<dbReference type="AlphaFoldDB" id="A0A6I3LBX7"/>
<dbReference type="InterPro" id="IPR009057">
    <property type="entry name" value="Homeodomain-like_sf"/>
</dbReference>
<dbReference type="InterPro" id="IPR050109">
    <property type="entry name" value="HTH-type_TetR-like_transc_reg"/>
</dbReference>
<organism evidence="5 6">
    <name type="scientific">Nocardia aurantiaca</name>
    <dbReference type="NCBI Taxonomy" id="2675850"/>
    <lineage>
        <taxon>Bacteria</taxon>
        <taxon>Bacillati</taxon>
        <taxon>Actinomycetota</taxon>
        <taxon>Actinomycetes</taxon>
        <taxon>Mycobacteriales</taxon>
        <taxon>Nocardiaceae</taxon>
        <taxon>Nocardia</taxon>
    </lineage>
</organism>
<evidence type="ECO:0000313" key="5">
    <source>
        <dbReference type="EMBL" id="MTE17349.1"/>
    </source>
</evidence>
<dbReference type="Proteomes" id="UP000432464">
    <property type="component" value="Unassembled WGS sequence"/>
</dbReference>
<dbReference type="RefSeq" id="WP_328290907.1">
    <property type="nucleotide sequence ID" value="NZ_WMBB01000022.1"/>
</dbReference>
<name>A0A6I3LBX7_9NOCA</name>
<dbReference type="PANTHER" id="PTHR30055">
    <property type="entry name" value="HTH-TYPE TRANSCRIPTIONAL REGULATOR RUTR"/>
    <property type="match status" value="1"/>
</dbReference>
<dbReference type="Gene3D" id="1.10.357.10">
    <property type="entry name" value="Tetracycline Repressor, domain 2"/>
    <property type="match status" value="1"/>
</dbReference>
<feature type="domain" description="HTH tetR-type" evidence="4">
    <location>
        <begin position="44"/>
        <end position="104"/>
    </location>
</feature>
<dbReference type="SUPFAM" id="SSF46689">
    <property type="entry name" value="Homeodomain-like"/>
    <property type="match status" value="1"/>
</dbReference>
<protein>
    <submittedName>
        <fullName evidence="5">TetR family transcriptional regulator</fullName>
    </submittedName>
</protein>
<proteinExistence type="predicted"/>
<dbReference type="InterPro" id="IPR001647">
    <property type="entry name" value="HTH_TetR"/>
</dbReference>
<evidence type="ECO:0000259" key="4">
    <source>
        <dbReference type="PROSITE" id="PS50977"/>
    </source>
</evidence>
<evidence type="ECO:0000256" key="1">
    <source>
        <dbReference type="ARBA" id="ARBA00023125"/>
    </source>
</evidence>
<accession>A0A6I3LBX7</accession>